<name>A0A975TV20_9RHOB</name>
<dbReference type="GO" id="GO:0008168">
    <property type="term" value="F:methyltransferase activity"/>
    <property type="evidence" value="ECO:0007669"/>
    <property type="project" value="UniProtKB-KW"/>
</dbReference>
<reference evidence="1 2" key="1">
    <citation type="submission" date="2021-07" db="EMBL/GenBank/DDBJ databases">
        <title>Karlodiniumbacter phycospheric gen. nov., sp. nov., a phycosphere bacterium isolated from karlodinium veneficum.</title>
        <authorList>
            <person name="Peng Y."/>
            <person name="Jiang L."/>
            <person name="Lee J."/>
        </authorList>
    </citation>
    <scope>NUCLEOTIDE SEQUENCE</scope>
    <source>
        <strain evidence="1 2">N5</strain>
    </source>
</reference>
<dbReference type="Gene3D" id="3.40.50.150">
    <property type="entry name" value="Vaccinia Virus protein VP39"/>
    <property type="match status" value="1"/>
</dbReference>
<dbReference type="AlphaFoldDB" id="A0A975TV20"/>
<evidence type="ECO:0000313" key="2">
    <source>
        <dbReference type="Proteomes" id="UP000693972"/>
    </source>
</evidence>
<dbReference type="EMBL" id="CP078073">
    <property type="protein sequence ID" value="QXL87316.1"/>
    <property type="molecule type" value="Genomic_DNA"/>
</dbReference>
<protein>
    <submittedName>
        <fullName evidence="1">Class I SAM-dependent methyltransferase</fullName>
    </submittedName>
</protein>
<keyword evidence="1" id="KW-0489">Methyltransferase</keyword>
<dbReference type="SUPFAM" id="SSF53335">
    <property type="entry name" value="S-adenosyl-L-methionine-dependent methyltransferases"/>
    <property type="match status" value="1"/>
</dbReference>
<accession>A0A975TV20</accession>
<dbReference type="Proteomes" id="UP000693972">
    <property type="component" value="Unassembled WGS sequence"/>
</dbReference>
<keyword evidence="1" id="KW-0808">Transferase</keyword>
<keyword evidence="2" id="KW-1185">Reference proteome</keyword>
<sequence length="219" mass="24755">MAGGNPIGYLTEASKVESFEHFKEHMEQSMLFRNKDKNREYAIKRAIRNEMADGLYVELGVAGGEGCRLFGEALKPHGLEMTGFDSFEGLEEDWTGIQSGREAGAFSQSGDLPPVPDNVTLVKGWVQDTLPGYLKDTGKRPFAFVHMDMDTYTPTAYAMGAIKSRLRKGSVILFDELYGYPGWRHHEYKALQETLKDDDYRYICFSTESVAIEMLRKPK</sequence>
<dbReference type="InterPro" id="IPR029063">
    <property type="entry name" value="SAM-dependent_MTases_sf"/>
</dbReference>
<dbReference type="PANTHER" id="PTHR40036">
    <property type="entry name" value="MACROCIN O-METHYLTRANSFERASE"/>
    <property type="match status" value="1"/>
</dbReference>
<dbReference type="RefSeq" id="WP_082916680.1">
    <property type="nucleotide sequence ID" value="NZ_JAIMBW010000001.1"/>
</dbReference>
<dbReference type="GO" id="GO:0032259">
    <property type="term" value="P:methylation"/>
    <property type="evidence" value="ECO:0007669"/>
    <property type="project" value="UniProtKB-KW"/>
</dbReference>
<dbReference type="EMBL" id="JAIMBW010000001">
    <property type="protein sequence ID" value="MBY4894676.1"/>
    <property type="molecule type" value="Genomic_DNA"/>
</dbReference>
<organism evidence="1">
    <name type="scientific">Gymnodinialimonas phycosphaerae</name>
    <dbReference type="NCBI Taxonomy" id="2841589"/>
    <lineage>
        <taxon>Bacteria</taxon>
        <taxon>Pseudomonadati</taxon>
        <taxon>Pseudomonadota</taxon>
        <taxon>Alphaproteobacteria</taxon>
        <taxon>Rhodobacterales</taxon>
        <taxon>Paracoccaceae</taxon>
        <taxon>Gymnodinialimonas</taxon>
    </lineage>
</organism>
<dbReference type="PANTHER" id="PTHR40036:SF1">
    <property type="entry name" value="MACROCIN O-METHYLTRANSFERASE"/>
    <property type="match status" value="1"/>
</dbReference>
<gene>
    <name evidence="1" type="ORF">KUL25_18100</name>
</gene>
<evidence type="ECO:0000313" key="1">
    <source>
        <dbReference type="EMBL" id="QXL87316.1"/>
    </source>
</evidence>
<dbReference type="Pfam" id="PF13578">
    <property type="entry name" value="Methyltransf_24"/>
    <property type="match status" value="1"/>
</dbReference>
<dbReference type="InterPro" id="IPR008884">
    <property type="entry name" value="TylF_MeTrfase"/>
</dbReference>
<proteinExistence type="predicted"/>